<protein>
    <submittedName>
        <fullName evidence="11">MHS family proline/betaine transporter-like MFS transporter</fullName>
    </submittedName>
</protein>
<comment type="caution">
    <text evidence="11">The sequence shown here is derived from an EMBL/GenBank/DDBJ whole genome shotgun (WGS) entry which is preliminary data.</text>
</comment>
<dbReference type="PROSITE" id="PS00216">
    <property type="entry name" value="SUGAR_TRANSPORT_1"/>
    <property type="match status" value="1"/>
</dbReference>
<dbReference type="Pfam" id="PF00083">
    <property type="entry name" value="Sugar_tr"/>
    <property type="match status" value="1"/>
</dbReference>
<feature type="transmembrane region" description="Helical" evidence="9">
    <location>
        <begin position="376"/>
        <end position="398"/>
    </location>
</feature>
<dbReference type="OrthoDB" id="6766492at2"/>
<dbReference type="InterPro" id="IPR011701">
    <property type="entry name" value="MFS"/>
</dbReference>
<feature type="transmembrane region" description="Helical" evidence="9">
    <location>
        <begin position="336"/>
        <end position="355"/>
    </location>
</feature>
<dbReference type="PANTHER" id="PTHR43528:SF1">
    <property type="entry name" value="ALPHA-KETOGLUTARATE PERMEASE"/>
    <property type="match status" value="1"/>
</dbReference>
<feature type="transmembrane region" description="Helical" evidence="9">
    <location>
        <begin position="192"/>
        <end position="211"/>
    </location>
</feature>
<dbReference type="SUPFAM" id="SSF103473">
    <property type="entry name" value="MFS general substrate transporter"/>
    <property type="match status" value="1"/>
</dbReference>
<keyword evidence="8 9" id="KW-0472">Membrane</keyword>
<comment type="similarity">
    <text evidence="2">Belongs to the major facilitator superfamily. Metabolite:H+ Symporter (MHS) family (TC 2.A.1.6) family.</text>
</comment>
<feature type="transmembrane region" description="Helical" evidence="9">
    <location>
        <begin position="96"/>
        <end position="117"/>
    </location>
</feature>
<keyword evidence="3" id="KW-0813">Transport</keyword>
<dbReference type="InterPro" id="IPR020846">
    <property type="entry name" value="MFS_dom"/>
</dbReference>
<organism evidence="11 12">
    <name type="scientific">Mycetohabitans endofungorum</name>
    <dbReference type="NCBI Taxonomy" id="417203"/>
    <lineage>
        <taxon>Bacteria</taxon>
        <taxon>Pseudomonadati</taxon>
        <taxon>Pseudomonadota</taxon>
        <taxon>Betaproteobacteria</taxon>
        <taxon>Burkholderiales</taxon>
        <taxon>Burkholderiaceae</taxon>
        <taxon>Mycetohabitans</taxon>
    </lineage>
</organism>
<evidence type="ECO:0000313" key="12">
    <source>
        <dbReference type="Proteomes" id="UP000243096"/>
    </source>
</evidence>
<evidence type="ECO:0000313" key="11">
    <source>
        <dbReference type="EMBL" id="PPB83435.1"/>
    </source>
</evidence>
<feature type="domain" description="Major facilitator superfamily (MFS) profile" evidence="10">
    <location>
        <begin position="21"/>
        <end position="431"/>
    </location>
</feature>
<evidence type="ECO:0000256" key="9">
    <source>
        <dbReference type="SAM" id="Phobius"/>
    </source>
</evidence>
<dbReference type="InterPro" id="IPR051084">
    <property type="entry name" value="H+-coupled_symporters"/>
</dbReference>
<gene>
    <name evidence="11" type="ORF">B0O95_10896</name>
</gene>
<name>A0A2P5K9Y8_9BURK</name>
<sequence>MGASVSSSSVAPAVRPKVWRAVAAASIGNALEWFDLVAYGFFAVVISRQFFPAGNDTISLLLTLGTFGVSFFMRPLGAIVLGAYADRAGRRAALSLSILLMMVGTLIIAVLPTYATIGLAAPLILVIARLLQGFSAGGEFGSATAFLAEHMPQRRGFLSSWQVASQGLTTLLAASFGVVLNGNLSPAQMDAWGWRIPFFFGLLIGPVAWYIRKRVDETPEFVAAETSSKTTLTPVRDTLATQKERLLIAIGVVILATVSTYVVLFMPTFAVKQLGLPASASFAAILLTGMIQLVVSPLVGHWSDRHGRTGIMLASAIAILVLIYPAFATLVSHPTLATLLVVQIIFGFLMSGYFATLPGLLSEIFPVSIRTTGLSLSYNIAVTIFGGFAPFIISWLIASTGTKVAPGFYMIFAAAISIVALFAVRLRLAVR</sequence>
<dbReference type="InterPro" id="IPR005828">
    <property type="entry name" value="MFS_sugar_transport-like"/>
</dbReference>
<feature type="transmembrane region" description="Helical" evidence="9">
    <location>
        <begin position="311"/>
        <end position="330"/>
    </location>
</feature>
<feature type="transmembrane region" description="Helical" evidence="9">
    <location>
        <begin position="58"/>
        <end position="84"/>
    </location>
</feature>
<accession>A0A2P5K9Y8</accession>
<dbReference type="AlphaFoldDB" id="A0A2P5K9Y8"/>
<evidence type="ECO:0000256" key="3">
    <source>
        <dbReference type="ARBA" id="ARBA00022448"/>
    </source>
</evidence>
<dbReference type="InterPro" id="IPR036259">
    <property type="entry name" value="MFS_trans_sf"/>
</dbReference>
<dbReference type="RefSeq" id="WP_104077668.1">
    <property type="nucleotide sequence ID" value="NZ_CP062178.1"/>
</dbReference>
<keyword evidence="6" id="KW-0769">Symport</keyword>
<dbReference type="Pfam" id="PF07690">
    <property type="entry name" value="MFS_1"/>
    <property type="match status" value="1"/>
</dbReference>
<evidence type="ECO:0000256" key="1">
    <source>
        <dbReference type="ARBA" id="ARBA00004651"/>
    </source>
</evidence>
<evidence type="ECO:0000256" key="6">
    <source>
        <dbReference type="ARBA" id="ARBA00022847"/>
    </source>
</evidence>
<evidence type="ECO:0000256" key="8">
    <source>
        <dbReference type="ARBA" id="ARBA00023136"/>
    </source>
</evidence>
<dbReference type="PANTHER" id="PTHR43528">
    <property type="entry name" value="ALPHA-KETOGLUTARATE PERMEASE"/>
    <property type="match status" value="1"/>
</dbReference>
<reference evidence="11 12" key="1">
    <citation type="submission" date="2018-01" db="EMBL/GenBank/DDBJ databases">
        <title>Genomic Encyclopedia of Type Strains, Phase III (KMG-III): the genomes of soil and plant-associated and newly described type strains.</title>
        <authorList>
            <person name="Whitman W."/>
        </authorList>
    </citation>
    <scope>NUCLEOTIDE SEQUENCE [LARGE SCALE GENOMIC DNA]</scope>
    <source>
        <strain evidence="11 12">HKI456</strain>
    </source>
</reference>
<feature type="transmembrane region" description="Helical" evidence="9">
    <location>
        <begin position="160"/>
        <end position="180"/>
    </location>
</feature>
<keyword evidence="7 9" id="KW-1133">Transmembrane helix</keyword>
<dbReference type="GO" id="GO:0015293">
    <property type="term" value="F:symporter activity"/>
    <property type="evidence" value="ECO:0007669"/>
    <property type="project" value="UniProtKB-KW"/>
</dbReference>
<evidence type="ECO:0000259" key="10">
    <source>
        <dbReference type="PROSITE" id="PS50850"/>
    </source>
</evidence>
<feature type="transmembrane region" description="Helical" evidence="9">
    <location>
        <begin position="123"/>
        <end position="148"/>
    </location>
</feature>
<dbReference type="EMBL" id="PRDW01000008">
    <property type="protein sequence ID" value="PPB83435.1"/>
    <property type="molecule type" value="Genomic_DNA"/>
</dbReference>
<comment type="subcellular location">
    <subcellularLocation>
        <location evidence="1">Cell membrane</location>
        <topology evidence="1">Multi-pass membrane protein</topology>
    </subcellularLocation>
</comment>
<feature type="transmembrane region" description="Helical" evidence="9">
    <location>
        <begin position="21"/>
        <end position="46"/>
    </location>
</feature>
<dbReference type="InterPro" id="IPR005829">
    <property type="entry name" value="Sugar_transporter_CS"/>
</dbReference>
<evidence type="ECO:0000256" key="7">
    <source>
        <dbReference type="ARBA" id="ARBA00022989"/>
    </source>
</evidence>
<dbReference type="GO" id="GO:0005886">
    <property type="term" value="C:plasma membrane"/>
    <property type="evidence" value="ECO:0007669"/>
    <property type="project" value="UniProtKB-SubCell"/>
</dbReference>
<feature type="transmembrane region" description="Helical" evidence="9">
    <location>
        <begin position="404"/>
        <end position="424"/>
    </location>
</feature>
<dbReference type="Gene3D" id="1.20.1250.20">
    <property type="entry name" value="MFS general substrate transporter like domains"/>
    <property type="match status" value="2"/>
</dbReference>
<proteinExistence type="inferred from homology"/>
<evidence type="ECO:0000256" key="4">
    <source>
        <dbReference type="ARBA" id="ARBA00022475"/>
    </source>
</evidence>
<keyword evidence="5 9" id="KW-0812">Transmembrane</keyword>
<keyword evidence="12" id="KW-1185">Reference proteome</keyword>
<evidence type="ECO:0000256" key="5">
    <source>
        <dbReference type="ARBA" id="ARBA00022692"/>
    </source>
</evidence>
<evidence type="ECO:0000256" key="2">
    <source>
        <dbReference type="ARBA" id="ARBA00008240"/>
    </source>
</evidence>
<dbReference type="PROSITE" id="PS50850">
    <property type="entry name" value="MFS"/>
    <property type="match status" value="1"/>
</dbReference>
<dbReference type="Proteomes" id="UP000243096">
    <property type="component" value="Unassembled WGS sequence"/>
</dbReference>
<keyword evidence="4" id="KW-1003">Cell membrane</keyword>
<feature type="transmembrane region" description="Helical" evidence="9">
    <location>
        <begin position="246"/>
        <end position="266"/>
    </location>
</feature>
<feature type="transmembrane region" description="Helical" evidence="9">
    <location>
        <begin position="278"/>
        <end position="299"/>
    </location>
</feature>
<dbReference type="FunFam" id="1.20.1250.20:FF:000001">
    <property type="entry name" value="Dicarboxylate MFS transporter"/>
    <property type="match status" value="1"/>
</dbReference>